<gene>
    <name evidence="1" type="ORF">NX786_21315</name>
</gene>
<reference evidence="1" key="1">
    <citation type="submission" date="2022-08" db="EMBL/GenBank/DDBJ databases">
        <title>Reclassification of Massilia species as members of the genera Telluria, Duganella, Pseudoduganella, Mokoshia gen. nov. and Zemynaea gen. nov. using orthogonal and non-orthogonal genome-based approaches.</title>
        <authorList>
            <person name="Bowman J.P."/>
        </authorList>
    </citation>
    <scope>NUCLEOTIDE SEQUENCE</scope>
    <source>
        <strain evidence="1">LMG 11547</strain>
    </source>
</reference>
<protein>
    <submittedName>
        <fullName evidence="1">DcrB-related protein</fullName>
    </submittedName>
</protein>
<accession>A0ABT2C3C1</accession>
<dbReference type="InterPro" id="IPR014894">
    <property type="entry name" value="DcrB/EagT6"/>
</dbReference>
<dbReference type="Pfam" id="PF08786">
    <property type="entry name" value="DcrB"/>
    <property type="match status" value="1"/>
</dbReference>
<dbReference type="Proteomes" id="UP001165263">
    <property type="component" value="Unassembled WGS sequence"/>
</dbReference>
<dbReference type="EMBL" id="JANUHC010000008">
    <property type="protein sequence ID" value="MCS0631874.1"/>
    <property type="molecule type" value="Genomic_DNA"/>
</dbReference>
<proteinExistence type="predicted"/>
<name>A0ABT2C3C1_9BURK</name>
<keyword evidence="2" id="KW-1185">Reference proteome</keyword>
<dbReference type="Gene3D" id="3.40.1000.10">
    <property type="entry name" value="Mog1/PsbP, alpha/beta/alpha sandwich"/>
    <property type="match status" value="1"/>
</dbReference>
<organism evidence="1 2">
    <name type="scientific">Telluria mixta</name>
    <dbReference type="NCBI Taxonomy" id="34071"/>
    <lineage>
        <taxon>Bacteria</taxon>
        <taxon>Pseudomonadati</taxon>
        <taxon>Pseudomonadota</taxon>
        <taxon>Betaproteobacteria</taxon>
        <taxon>Burkholderiales</taxon>
        <taxon>Oxalobacteraceae</taxon>
        <taxon>Telluria group</taxon>
        <taxon>Telluria</taxon>
    </lineage>
</organism>
<dbReference type="SUPFAM" id="SSF55724">
    <property type="entry name" value="Mog1p/PsbP-like"/>
    <property type="match status" value="1"/>
</dbReference>
<dbReference type="InterPro" id="IPR016123">
    <property type="entry name" value="Mog1/PsbP_a/b/a-sand"/>
</dbReference>
<dbReference type="RefSeq" id="WP_259450920.1">
    <property type="nucleotide sequence ID" value="NZ_CP119520.1"/>
</dbReference>
<comment type="caution">
    <text evidence="1">The sequence shown here is derived from an EMBL/GenBank/DDBJ whole genome shotgun (WGS) entry which is preliminary data.</text>
</comment>
<evidence type="ECO:0000313" key="1">
    <source>
        <dbReference type="EMBL" id="MCS0631874.1"/>
    </source>
</evidence>
<sequence length="290" mass="32587">MSERAMYHANHATFELPTQLKDKTMHMFTLRDDGPSEFNVVVSHADVKPEEQLDQFGERLTKELTRALPRFQLKAMTERLVDGAPALELAYSWRNEAGYMHQRQIITLVQGSKPGTIEAMLMAATCMREFSDEWNAAFDAIVDSIRLRRPLPQAQDAPPAATSPDLPTIFALSEPRKTLHVFADRHEAGNRLSARDVNQDHWEFYDADGTRLQANVSRTNAGLSLLRPSGTVTLQRTPEPPGPALAERLHLAQYIQASSSSVPFYSLTEVRAHLDRVAQDRVAQDRGAER</sequence>
<evidence type="ECO:0000313" key="2">
    <source>
        <dbReference type="Proteomes" id="UP001165263"/>
    </source>
</evidence>